<reference evidence="3 4" key="1">
    <citation type="submission" date="2016-12" db="EMBL/GenBank/DDBJ databases">
        <title>Draft genome sequences of seven strains of Pseudomonas fluorescens that produce 4-formylaminooxyvinylglycine.</title>
        <authorList>
            <person name="Okrent R.A."/>
            <person name="Manning V.A."/>
            <person name="Trippe K.M."/>
        </authorList>
    </citation>
    <scope>NUCLEOTIDE SEQUENCE [LARGE SCALE GENOMIC DNA]</scope>
    <source>
        <strain evidence="3 4">P5A</strain>
    </source>
</reference>
<proteinExistence type="predicted"/>
<accession>A0A1T2XV51</accession>
<sequence>MINRPEKAASPRAAETKAPERIFDALLNKAKTLAAAGSGDKTFKPKVLATHAGEGLKKPSEIKPDDYKEVTALPAKLDIDTLKVVSEDKDTGVIYFEQDGAKFKITREGAENVQEGFDTLKGLHFGHAVAPVNQGGPDEGTPLYDLLHTLAETQGTPAGKEIREALGNPDQQLLREDDPTVRLANIKSVGEAKDGVVKVEMASGQTLVISEELTPQAFASFNSAGVTKEALADGKAKGYEEVTSLPGDLDFSQLKVTSEDQKSGVILFEHQGKKYMISQSEAALPQPGADLSNPNPNAGSSLYNFLHAVHASEGTQAFDYIKNAQSLPGQELLRKDEASLKLGDISKVDAPIDGILVVNGADGKLLVVSKDITPEAFAAYTTKGQTLAGIEKAKGDGYSLAGPDAYLSSTEDIMSVGGVGDYGPGLIAFTQHKPGGSEEKIVVSEDSNPQMFEQISGYRTDIAQQTTDVDKLRADNGLPPLKDVSVDSLATTEKDESGNPLSVQDLSMKTLVDSYRAGVKDGSIGKDDPRAKFLRAVEAKSMADNGMSIIPEHGFTNQGTATPPIDVNSRDVRDNIFDTKSIDKTIGELLGDSTIQADIKSNHDAALGKVDGGQAKVDEVHQKLIDSTSSESFTKYIKSLQDSGKTELATQEIQTAYTALADIDPAKADSFMQNLQIDGYTDSVEKLMDDPSKISDDNTALATTDNTMAILSMLKGGADGLPRQALGVYSKFVDQLLKDKGAAADFGKAMISLGDTWQKNGVISFSDIEHAVSKEIMPSLSEENRSSFVKNLTFLKDNGVLGSVGGAIGMGRIVYQLAGQGGKLANTPMKRLGIANDFLGFLGTGSHFATLGLKVYDKLRGTNAYKLMGFDRSLPDLWAKPGEGYHALPKDAEAIQKKYFDIVDQAMDDGKDVGKVLNSGGWSDEGAKKVQEGIEKGIASRGGVAGAGFGAKFASSAIKVIGMATDVAGGVISVVQAAFTLRDGVREKDPIKIASGSLSMAGGVSSLVAAGGGVLTTLGITGRVIPFLGPVGFLISGALSFVGAILSTVQSHKLHKISMQNWDQIQDFKQDGLLKPNGDEAYVWLQTYLSDWGQRDAPQDQSIFDFRKSEWDARATIGSGDHQRDHADYIGDGNNRRSEDFKYSLKPSEWTDDNHNITWRVGDGYGGPYHDVDNG</sequence>
<keyword evidence="2" id="KW-0812">Transmembrane</keyword>
<comment type="caution">
    <text evidence="3">The sequence shown here is derived from an EMBL/GenBank/DDBJ whole genome shotgun (WGS) entry which is preliminary data.</text>
</comment>
<dbReference type="EMBL" id="MSDF01000061">
    <property type="protein sequence ID" value="OPA83715.1"/>
    <property type="molecule type" value="Genomic_DNA"/>
</dbReference>
<evidence type="ECO:0000313" key="4">
    <source>
        <dbReference type="Proteomes" id="UP000190965"/>
    </source>
</evidence>
<evidence type="ECO:0000256" key="1">
    <source>
        <dbReference type="SAM" id="MobiDB-lite"/>
    </source>
</evidence>
<protein>
    <submittedName>
        <fullName evidence="3">Uncharacterized protein</fullName>
    </submittedName>
</protein>
<feature type="transmembrane region" description="Helical" evidence="2">
    <location>
        <begin position="1027"/>
        <end position="1049"/>
    </location>
</feature>
<evidence type="ECO:0000256" key="2">
    <source>
        <dbReference type="SAM" id="Phobius"/>
    </source>
</evidence>
<dbReference type="RefSeq" id="WP_078743359.1">
    <property type="nucleotide sequence ID" value="NZ_MSDF01000061.1"/>
</dbReference>
<keyword evidence="2" id="KW-1133">Transmembrane helix</keyword>
<dbReference type="Proteomes" id="UP000190965">
    <property type="component" value="Unassembled WGS sequence"/>
</dbReference>
<evidence type="ECO:0000313" key="3">
    <source>
        <dbReference type="EMBL" id="OPA83715.1"/>
    </source>
</evidence>
<gene>
    <name evidence="3" type="ORF">BFW87_30090</name>
</gene>
<feature type="transmembrane region" description="Helical" evidence="2">
    <location>
        <begin position="993"/>
        <end position="1015"/>
    </location>
</feature>
<feature type="region of interest" description="Disordered" evidence="1">
    <location>
        <begin position="474"/>
        <end position="501"/>
    </location>
</feature>
<dbReference type="OrthoDB" id="6727393at2"/>
<dbReference type="AlphaFoldDB" id="A0A1T2XV51"/>
<organism evidence="3 4">
    <name type="scientific">Pseudomonas fluorescens</name>
    <dbReference type="NCBI Taxonomy" id="294"/>
    <lineage>
        <taxon>Bacteria</taxon>
        <taxon>Pseudomonadati</taxon>
        <taxon>Pseudomonadota</taxon>
        <taxon>Gammaproteobacteria</taxon>
        <taxon>Pseudomonadales</taxon>
        <taxon>Pseudomonadaceae</taxon>
        <taxon>Pseudomonas</taxon>
    </lineage>
</organism>
<keyword evidence="2" id="KW-0472">Membrane</keyword>
<name>A0A1T2XV51_PSEFL</name>